<dbReference type="CDD" id="cd09917">
    <property type="entry name" value="F-box_SF"/>
    <property type="match status" value="1"/>
</dbReference>
<evidence type="ECO:0000313" key="1">
    <source>
        <dbReference type="EMBL" id="EPE32081.1"/>
    </source>
</evidence>
<proteinExistence type="predicted"/>
<dbReference type="EMBL" id="KE145360">
    <property type="protein sequence ID" value="EPE32081.1"/>
    <property type="molecule type" value="Genomic_DNA"/>
</dbReference>
<name>S3DJ65_GLAL2</name>
<evidence type="ECO:0008006" key="3">
    <source>
        <dbReference type="Google" id="ProtNLM"/>
    </source>
</evidence>
<dbReference type="STRING" id="1116229.S3DJ65"/>
<dbReference type="OMA" id="RERAYVM"/>
<dbReference type="AlphaFoldDB" id="S3DJ65"/>
<gene>
    <name evidence="1" type="ORF">GLAREA_12163</name>
</gene>
<accession>S3DJ65</accession>
<dbReference type="Proteomes" id="UP000016922">
    <property type="component" value="Unassembled WGS sequence"/>
</dbReference>
<dbReference type="KEGG" id="glz:GLAREA_12163"/>
<organism evidence="1 2">
    <name type="scientific">Glarea lozoyensis (strain ATCC 20868 / MF5171)</name>
    <dbReference type="NCBI Taxonomy" id="1116229"/>
    <lineage>
        <taxon>Eukaryota</taxon>
        <taxon>Fungi</taxon>
        <taxon>Dikarya</taxon>
        <taxon>Ascomycota</taxon>
        <taxon>Pezizomycotina</taxon>
        <taxon>Leotiomycetes</taxon>
        <taxon>Helotiales</taxon>
        <taxon>Helotiaceae</taxon>
        <taxon>Glarea</taxon>
    </lineage>
</organism>
<dbReference type="HOGENOM" id="CLU_047021_1_0_1"/>
<protein>
    <recommendedName>
        <fullName evidence="3">F-box domain-containing protein</fullName>
    </recommendedName>
</protein>
<evidence type="ECO:0000313" key="2">
    <source>
        <dbReference type="Proteomes" id="UP000016922"/>
    </source>
</evidence>
<dbReference type="RefSeq" id="XP_008081136.1">
    <property type="nucleotide sequence ID" value="XM_008082945.1"/>
</dbReference>
<dbReference type="GeneID" id="19471204"/>
<dbReference type="eggNOG" id="ENOG502RNMY">
    <property type="taxonomic scope" value="Eukaryota"/>
</dbReference>
<keyword evidence="2" id="KW-1185">Reference proteome</keyword>
<dbReference type="OrthoDB" id="5427059at2759"/>
<sequence>MPNLVDLPYEVIASILRNLDNVRDLLPCLLTCQHVHTTFKEYPMLKEDIFRRQVIPTLLPYSIALVKASHLPVPHTSSSIQALLATLYDEPGQLVTLLNTMPLSDFSQMGHIHDVIESLAISFANDSWALQRHDDPSLPDDLVLSEKEHFRFCRAFYRAQLFFNLFPGTEDEPYDTAESRDVVWFLSMHAPWENEQLSCVQDYLQEIFFKASFDVIAHDVHYGGLEIDYLSRDFDNFSMQRLISRGLAFIHRVVLASSYEEKYTLISGEMFTKDGANLSDAFQWRVDNRGVEKTLDEYTEQEIQALVPRIDPHDTDQGPFKAWRLVHGDLPHDCWVSHNDTSGLRERAYVMWDLDRLENHNLLATFPNVPEATEKYTDEEYDNMQESFKIRDDIWEAGGMGYWSKDDTSKIVTRTYLTGLGFKYFPPSPEHPAGVTQRVEERVAGNTEDVIVEKMPCSRTTEAA</sequence>
<reference evidence="1 2" key="1">
    <citation type="journal article" date="2013" name="BMC Genomics">
        <title>Genomics-driven discovery of the pneumocandin biosynthetic gene cluster in the fungus Glarea lozoyensis.</title>
        <authorList>
            <person name="Chen L."/>
            <person name="Yue Q."/>
            <person name="Zhang X."/>
            <person name="Xiang M."/>
            <person name="Wang C."/>
            <person name="Li S."/>
            <person name="Che Y."/>
            <person name="Ortiz-Lopez F.J."/>
            <person name="Bills G.F."/>
            <person name="Liu X."/>
            <person name="An Z."/>
        </authorList>
    </citation>
    <scope>NUCLEOTIDE SEQUENCE [LARGE SCALE GENOMIC DNA]</scope>
    <source>
        <strain evidence="2">ATCC 20868 / MF5171</strain>
    </source>
</reference>